<organism evidence="1">
    <name type="scientific">Siphoviridae sp. ct5tj9</name>
    <dbReference type="NCBI Taxonomy" id="2823564"/>
    <lineage>
        <taxon>Viruses</taxon>
        <taxon>Duplodnaviria</taxon>
        <taxon>Heunggongvirae</taxon>
        <taxon>Uroviricota</taxon>
        <taxon>Caudoviricetes</taxon>
    </lineage>
</organism>
<dbReference type="EMBL" id="BK014716">
    <property type="protein sequence ID" value="DAD69214.1"/>
    <property type="molecule type" value="Genomic_DNA"/>
</dbReference>
<name>A0A8S5LGV1_9CAUD</name>
<evidence type="ECO:0000313" key="1">
    <source>
        <dbReference type="EMBL" id="DAD69214.1"/>
    </source>
</evidence>
<reference evidence="1" key="1">
    <citation type="journal article" date="2021" name="Proc. Natl. Acad. Sci. U.S.A.">
        <title>A Catalog of Tens of Thousands of Viruses from Human Metagenomes Reveals Hidden Associations with Chronic Diseases.</title>
        <authorList>
            <person name="Tisza M.J."/>
            <person name="Buck C.B."/>
        </authorList>
    </citation>
    <scope>NUCLEOTIDE SEQUENCE</scope>
    <source>
        <strain evidence="1">Ct5tj9</strain>
    </source>
</reference>
<protein>
    <submittedName>
        <fullName evidence="1">Uncharacterized protein</fullName>
    </submittedName>
</protein>
<proteinExistence type="predicted"/>
<accession>A0A8S5LGV1</accession>
<sequence length="32" mass="3745">MKGRAKKSPHPFINRILPHIYKLRQGVWMGAL</sequence>